<dbReference type="Pfam" id="PF12710">
    <property type="entry name" value="HAD"/>
    <property type="match status" value="1"/>
</dbReference>
<dbReference type="SUPFAM" id="SSF56784">
    <property type="entry name" value="HAD-like"/>
    <property type="match status" value="1"/>
</dbReference>
<dbReference type="InterPro" id="IPR036412">
    <property type="entry name" value="HAD-like_sf"/>
</dbReference>
<dbReference type="GO" id="GO:0016787">
    <property type="term" value="F:hydrolase activity"/>
    <property type="evidence" value="ECO:0007669"/>
    <property type="project" value="UniProtKB-KW"/>
</dbReference>
<evidence type="ECO:0000256" key="1">
    <source>
        <dbReference type="ARBA" id="ARBA00022801"/>
    </source>
</evidence>
<keyword evidence="3" id="KW-1185">Reference proteome</keyword>
<keyword evidence="1 2" id="KW-0378">Hydrolase</keyword>
<name>A0ABW6ZGE9_9HYPH</name>
<sequence>MPSSPQSLWQAIVDFDGTISREDTTDRVLERFAAPGWEAIEAEWHAGLIGSRACMTRQVDLLRVSPDALDTFAATLEIDPGFPEFVRLCGRHAIPLTIVSDGLDRTIRTVMARAGLGPIPVVANELRWMGGDRWRLLSPHAAPGGACGSGTCKCRVAAQLARPLNLLVGDGRSDFCVVGEADLVFAKASLVAHCVQAGIPHHPIADFTDASARLEAVLAGAPLPAAPRQFEDKING</sequence>
<accession>A0ABW6ZGE9</accession>
<dbReference type="NCBIfam" id="TIGR01488">
    <property type="entry name" value="HAD-SF-IB"/>
    <property type="match status" value="1"/>
</dbReference>
<dbReference type="PANTHER" id="PTHR43344:SF21">
    <property type="entry name" value="POLYOL PHOSPHATE PHOSPHATASE PYP1"/>
    <property type="match status" value="1"/>
</dbReference>
<dbReference type="EC" id="3.1.3.-" evidence="2"/>
<dbReference type="InterPro" id="IPR050582">
    <property type="entry name" value="HAD-like_SerB"/>
</dbReference>
<dbReference type="Gene3D" id="3.40.50.1000">
    <property type="entry name" value="HAD superfamily/HAD-like"/>
    <property type="match status" value="1"/>
</dbReference>
<dbReference type="PANTHER" id="PTHR43344">
    <property type="entry name" value="PHOSPHOSERINE PHOSPHATASE"/>
    <property type="match status" value="1"/>
</dbReference>
<protein>
    <submittedName>
        <fullName evidence="2">MtnX-like HAD-IB family phosphatase</fullName>
        <ecNumber evidence="2">3.1.3.-</ecNumber>
    </submittedName>
</protein>
<dbReference type="InterPro" id="IPR006384">
    <property type="entry name" value="HAD_hydro_PyrdxlP_Pase-like"/>
</dbReference>
<gene>
    <name evidence="2" type="ORF">V5F30_11915</name>
</gene>
<proteinExistence type="predicted"/>
<dbReference type="Gene3D" id="3.90.1470.20">
    <property type="match status" value="1"/>
</dbReference>
<evidence type="ECO:0000313" key="3">
    <source>
        <dbReference type="Proteomes" id="UP001604043"/>
    </source>
</evidence>
<dbReference type="InterPro" id="IPR023214">
    <property type="entry name" value="HAD_sf"/>
</dbReference>
<comment type="caution">
    <text evidence="2">The sequence shown here is derived from an EMBL/GenBank/DDBJ whole genome shotgun (WGS) entry which is preliminary data.</text>
</comment>
<reference evidence="2 3" key="1">
    <citation type="submission" date="2024-02" db="EMBL/GenBank/DDBJ databases">
        <title>Expansion and revision of Xanthobacter and proposal of Roseixanthobacter gen. nov.</title>
        <authorList>
            <person name="Soltysiak M.P.M."/>
            <person name="Jalihal A."/>
            <person name="Ory A."/>
            <person name="Chrisophersen C."/>
            <person name="Lee A.D."/>
            <person name="Boulton J."/>
            <person name="Springer M."/>
        </authorList>
    </citation>
    <scope>NUCLEOTIDE SEQUENCE [LARGE SCALE GENOMIC DNA]</scope>
    <source>
        <strain evidence="2 3">CB5</strain>
    </source>
</reference>
<organism evidence="2 3">
    <name type="scientific">Xanthobacter aminoxidans</name>
    <dbReference type="NCBI Taxonomy" id="186280"/>
    <lineage>
        <taxon>Bacteria</taxon>
        <taxon>Pseudomonadati</taxon>
        <taxon>Pseudomonadota</taxon>
        <taxon>Alphaproteobacteria</taxon>
        <taxon>Hyphomicrobiales</taxon>
        <taxon>Xanthobacteraceae</taxon>
        <taxon>Xanthobacter</taxon>
    </lineage>
</organism>
<dbReference type="EMBL" id="JBAFUR010000002">
    <property type="protein sequence ID" value="MFG1252908.1"/>
    <property type="molecule type" value="Genomic_DNA"/>
</dbReference>
<dbReference type="RefSeq" id="WP_394008882.1">
    <property type="nucleotide sequence ID" value="NZ_JBAFUR010000002.1"/>
</dbReference>
<dbReference type="NCBIfam" id="TIGR01489">
    <property type="entry name" value="DKMTPPase-SF"/>
    <property type="match status" value="1"/>
</dbReference>
<evidence type="ECO:0000313" key="2">
    <source>
        <dbReference type="EMBL" id="MFG1252908.1"/>
    </source>
</evidence>
<dbReference type="Proteomes" id="UP001604043">
    <property type="component" value="Unassembled WGS sequence"/>
</dbReference>